<dbReference type="SMART" id="SM00399">
    <property type="entry name" value="ZnF_C4"/>
    <property type="match status" value="1"/>
</dbReference>
<dbReference type="GO" id="GO:0045944">
    <property type="term" value="P:positive regulation of transcription by RNA polymerase II"/>
    <property type="evidence" value="ECO:0007669"/>
    <property type="project" value="TreeGrafter"/>
</dbReference>
<dbReference type="SUPFAM" id="SSF57716">
    <property type="entry name" value="Glucocorticoid receptor-like (DNA-binding domain)"/>
    <property type="match status" value="1"/>
</dbReference>
<proteinExistence type="predicted"/>
<keyword evidence="1" id="KW-0479">Metal-binding</keyword>
<evidence type="ECO:0000256" key="5">
    <source>
        <dbReference type="ARBA" id="ARBA00023125"/>
    </source>
</evidence>
<evidence type="ECO:0000256" key="3">
    <source>
        <dbReference type="ARBA" id="ARBA00022833"/>
    </source>
</evidence>
<dbReference type="PROSITE" id="PS51030">
    <property type="entry name" value="NUCLEAR_REC_DBD_2"/>
    <property type="match status" value="1"/>
</dbReference>
<sequence>MPFKRLPSNASIQQDQLTKPGVCLVCGDQARTVNYGALSCLSCRTFFRRHGFRIKNTLVCYYEKNCSITIKTRKLCTTCRLRKCLAVGMSPDFIRKEDLHEKLRSRKRRKQKLLAQDSITLSQPWSLNLLSNDQSTLTSTNWQLLSNVVHAFDTYQCISIAKDIVKVASDTYPPSTARALDLMTIIHTSLQSFIECIADFRIMTTEEQCSLFQRNMQGLLAFYSILLFREAGIFHNQTSENTLVPLYGYNNVQRTKYLSSLFDYDLTLVKLALTALAFSSNCYMTSIEQMGSYRDCFLYGTFRLFGSQNAYAELLWRYMLYKYEFSQAVRRFDALIKASVDSLTLSSSIYESNRIHQNFVDELALQIEFSLQLNEIKDTPLWGKKSGQNIV</sequence>
<dbReference type="Pfam" id="PF00105">
    <property type="entry name" value="zf-C4"/>
    <property type="match status" value="1"/>
</dbReference>
<protein>
    <recommendedName>
        <fullName evidence="9">Nuclear receptor domain-containing protein</fullName>
    </recommendedName>
</protein>
<dbReference type="InterPro" id="IPR050234">
    <property type="entry name" value="Nuclear_hormone_rcpt_NR1"/>
</dbReference>
<dbReference type="PROSITE" id="PS00031">
    <property type="entry name" value="NUCLEAR_REC_DBD_1"/>
    <property type="match status" value="1"/>
</dbReference>
<gene>
    <name evidence="10" type="ORF">XAT740_LOCUS39318</name>
</gene>
<keyword evidence="5" id="KW-0238">DNA-binding</keyword>
<dbReference type="GO" id="GO:0000122">
    <property type="term" value="P:negative regulation of transcription by RNA polymerase II"/>
    <property type="evidence" value="ECO:0007669"/>
    <property type="project" value="TreeGrafter"/>
</dbReference>
<keyword evidence="3" id="KW-0862">Zinc</keyword>
<keyword evidence="6" id="KW-0804">Transcription</keyword>
<dbReference type="GO" id="GO:0004879">
    <property type="term" value="F:nuclear receptor activity"/>
    <property type="evidence" value="ECO:0007669"/>
    <property type="project" value="TreeGrafter"/>
</dbReference>
<dbReference type="InterPro" id="IPR001628">
    <property type="entry name" value="Znf_hrmn_rcpt"/>
</dbReference>
<keyword evidence="2" id="KW-0863">Zinc-finger</keyword>
<evidence type="ECO:0000256" key="7">
    <source>
        <dbReference type="ARBA" id="ARBA00023170"/>
    </source>
</evidence>
<dbReference type="GO" id="GO:0030154">
    <property type="term" value="P:cell differentiation"/>
    <property type="evidence" value="ECO:0007669"/>
    <property type="project" value="TreeGrafter"/>
</dbReference>
<dbReference type="Gene3D" id="3.30.50.10">
    <property type="entry name" value="Erythroid Transcription Factor GATA-1, subunit A"/>
    <property type="match status" value="1"/>
</dbReference>
<evidence type="ECO:0000256" key="6">
    <source>
        <dbReference type="ARBA" id="ARBA00023163"/>
    </source>
</evidence>
<keyword evidence="4" id="KW-0805">Transcription regulation</keyword>
<dbReference type="PANTHER" id="PTHR24082:SF493">
    <property type="entry name" value="NUCLEAR HORMONE RECEPTOR FAMILY MEMBER NHR-7"/>
    <property type="match status" value="1"/>
</dbReference>
<accession>A0A815SQR7</accession>
<dbReference type="GO" id="GO:0009755">
    <property type="term" value="P:hormone-mediated signaling pathway"/>
    <property type="evidence" value="ECO:0007669"/>
    <property type="project" value="TreeGrafter"/>
</dbReference>
<dbReference type="PRINTS" id="PR00047">
    <property type="entry name" value="STROIDFINGER"/>
</dbReference>
<keyword evidence="11" id="KW-1185">Reference proteome</keyword>
<evidence type="ECO:0000256" key="4">
    <source>
        <dbReference type="ARBA" id="ARBA00023015"/>
    </source>
</evidence>
<dbReference type="EMBL" id="CAJNOR010004342">
    <property type="protein sequence ID" value="CAF1495087.1"/>
    <property type="molecule type" value="Genomic_DNA"/>
</dbReference>
<evidence type="ECO:0000313" key="11">
    <source>
        <dbReference type="Proteomes" id="UP000663828"/>
    </source>
</evidence>
<evidence type="ECO:0000256" key="8">
    <source>
        <dbReference type="ARBA" id="ARBA00023242"/>
    </source>
</evidence>
<evidence type="ECO:0000256" key="1">
    <source>
        <dbReference type="ARBA" id="ARBA00022723"/>
    </source>
</evidence>
<feature type="domain" description="Nuclear receptor" evidence="9">
    <location>
        <begin position="20"/>
        <end position="96"/>
    </location>
</feature>
<dbReference type="GO" id="GO:0008270">
    <property type="term" value="F:zinc ion binding"/>
    <property type="evidence" value="ECO:0007669"/>
    <property type="project" value="UniProtKB-KW"/>
</dbReference>
<keyword evidence="8" id="KW-0539">Nucleus</keyword>
<dbReference type="InterPro" id="IPR013088">
    <property type="entry name" value="Znf_NHR/GATA"/>
</dbReference>
<comment type="caution">
    <text evidence="10">The sequence shown here is derived from an EMBL/GenBank/DDBJ whole genome shotgun (WGS) entry which is preliminary data.</text>
</comment>
<evidence type="ECO:0000256" key="2">
    <source>
        <dbReference type="ARBA" id="ARBA00022771"/>
    </source>
</evidence>
<keyword evidence="7" id="KW-0675">Receptor</keyword>
<dbReference type="AlphaFoldDB" id="A0A815SQR7"/>
<name>A0A815SQR7_ADIRI</name>
<organism evidence="10 11">
    <name type="scientific">Adineta ricciae</name>
    <name type="common">Rotifer</name>
    <dbReference type="NCBI Taxonomy" id="249248"/>
    <lineage>
        <taxon>Eukaryota</taxon>
        <taxon>Metazoa</taxon>
        <taxon>Spiralia</taxon>
        <taxon>Gnathifera</taxon>
        <taxon>Rotifera</taxon>
        <taxon>Eurotatoria</taxon>
        <taxon>Bdelloidea</taxon>
        <taxon>Adinetida</taxon>
        <taxon>Adinetidae</taxon>
        <taxon>Adineta</taxon>
    </lineage>
</organism>
<evidence type="ECO:0000259" key="9">
    <source>
        <dbReference type="PROSITE" id="PS51030"/>
    </source>
</evidence>
<dbReference type="Proteomes" id="UP000663828">
    <property type="component" value="Unassembled WGS sequence"/>
</dbReference>
<evidence type="ECO:0000313" key="10">
    <source>
        <dbReference type="EMBL" id="CAF1495087.1"/>
    </source>
</evidence>
<dbReference type="PANTHER" id="PTHR24082">
    <property type="entry name" value="NUCLEAR HORMONE RECEPTOR"/>
    <property type="match status" value="1"/>
</dbReference>
<reference evidence="10" key="1">
    <citation type="submission" date="2021-02" db="EMBL/GenBank/DDBJ databases">
        <authorList>
            <person name="Nowell W R."/>
        </authorList>
    </citation>
    <scope>NUCLEOTIDE SEQUENCE</scope>
</reference>
<dbReference type="GO" id="GO:0000978">
    <property type="term" value="F:RNA polymerase II cis-regulatory region sequence-specific DNA binding"/>
    <property type="evidence" value="ECO:0007669"/>
    <property type="project" value="TreeGrafter"/>
</dbReference>